<keyword evidence="4 8" id="KW-0812">Transmembrane</keyword>
<feature type="transmembrane region" description="Helical" evidence="8">
    <location>
        <begin position="225"/>
        <end position="244"/>
    </location>
</feature>
<feature type="domain" description="Major facilitator superfamily (MFS) profile" evidence="9">
    <location>
        <begin position="6"/>
        <end position="402"/>
    </location>
</feature>
<dbReference type="InterPro" id="IPR051084">
    <property type="entry name" value="H+-coupled_symporters"/>
</dbReference>
<evidence type="ECO:0000256" key="2">
    <source>
        <dbReference type="ARBA" id="ARBA00022448"/>
    </source>
</evidence>
<reference evidence="11" key="1">
    <citation type="submission" date="2014-10" db="EMBL/GenBank/DDBJ databases">
        <authorList>
            <person name="Kuske C.R."/>
            <person name="Challacombe J.F."/>
            <person name="Daligault H.E."/>
            <person name="Davenport K.W."/>
            <person name="Johnson S.L."/>
            <person name="Siddaramappa S."/>
            <person name="Petersen J.M."/>
        </authorList>
    </citation>
    <scope>NUCLEOTIDE SEQUENCE [LARGE SCALE GENOMIC DNA]</scope>
    <source>
        <strain evidence="11">CA97-1460</strain>
    </source>
</reference>
<feature type="transmembrane region" description="Helical" evidence="8">
    <location>
        <begin position="315"/>
        <end position="341"/>
    </location>
</feature>
<feature type="transmembrane region" description="Helical" evidence="8">
    <location>
        <begin position="77"/>
        <end position="96"/>
    </location>
</feature>
<evidence type="ECO:0000256" key="3">
    <source>
        <dbReference type="ARBA" id="ARBA00022475"/>
    </source>
</evidence>
<keyword evidence="6 8" id="KW-1133">Transmembrane helix</keyword>
<dbReference type="OrthoDB" id="3690818at2"/>
<keyword evidence="3" id="KW-1003">Cell membrane</keyword>
<feature type="transmembrane region" description="Helical" evidence="8">
    <location>
        <begin position="264"/>
        <end position="285"/>
    </location>
</feature>
<dbReference type="Proteomes" id="UP000182521">
    <property type="component" value="Chromosome"/>
</dbReference>
<evidence type="ECO:0000256" key="4">
    <source>
        <dbReference type="ARBA" id="ARBA00022692"/>
    </source>
</evidence>
<dbReference type="InterPro" id="IPR036259">
    <property type="entry name" value="MFS_trans_sf"/>
</dbReference>
<evidence type="ECO:0000256" key="5">
    <source>
        <dbReference type="ARBA" id="ARBA00022847"/>
    </source>
</evidence>
<keyword evidence="7 8" id="KW-0472">Membrane</keyword>
<comment type="subcellular location">
    <subcellularLocation>
        <location evidence="1">Cell membrane</location>
        <topology evidence="1">Multi-pass membrane protein</topology>
    </subcellularLocation>
</comment>
<feature type="transmembrane region" description="Helical" evidence="8">
    <location>
        <begin position="7"/>
        <end position="27"/>
    </location>
</feature>
<keyword evidence="5" id="KW-0769">Symport</keyword>
<feature type="transmembrane region" description="Helical" evidence="8">
    <location>
        <begin position="292"/>
        <end position="309"/>
    </location>
</feature>
<dbReference type="PANTHER" id="PTHR43528">
    <property type="entry name" value="ALPHA-KETOGLUTARATE PERMEASE"/>
    <property type="match status" value="1"/>
</dbReference>
<name>A0A1J0KSK6_9GAMM</name>
<sequence length="405" mass="45184">MNNYKKVLFASLGGAFEYYDFAIYAIFASVIGSRFFDFSNSATNTLMVFLVFAGSYFVKPFGAIFFGYFGDKYSRIAVLRVTIILLFISTLGMALLPDINQIGIWATILFVIFRCIQGIAIGAEIPIAVTYSTESFPNRQGLVTGIVFSCLSLGIMMTTLVFFMMTKFTSSEFISEYGWRVAFLLGAVFTFFIYFLRKGVTDNYDFLVDKDSGVKEDLKTFFKRIFVGIALVSSVAMIMTQLYMFLPAFYKEYVNASVDISELLLIGSIIMTVSCIIGGFISDYVSKKKMMALLLIITLAIIPIFYKNLLEANNVFGPFIAISIILGFIAPTYNVIIVNMFKPSYKCRGLGISYNFGYLIFSSPIPLVSMLLINMTGSIFIPMLLIVATIVISMFGLVVSRKATI</sequence>
<feature type="transmembrane region" description="Helical" evidence="8">
    <location>
        <begin position="353"/>
        <end position="373"/>
    </location>
</feature>
<feature type="transmembrane region" description="Helical" evidence="8">
    <location>
        <begin position="177"/>
        <end position="196"/>
    </location>
</feature>
<dbReference type="SUPFAM" id="SSF103473">
    <property type="entry name" value="MFS general substrate transporter"/>
    <property type="match status" value="1"/>
</dbReference>
<evidence type="ECO:0000313" key="11">
    <source>
        <dbReference type="Proteomes" id="UP000182521"/>
    </source>
</evidence>
<proteinExistence type="predicted"/>
<feature type="transmembrane region" description="Helical" evidence="8">
    <location>
        <begin position="102"/>
        <end position="129"/>
    </location>
</feature>
<dbReference type="InterPro" id="IPR011701">
    <property type="entry name" value="MFS"/>
</dbReference>
<evidence type="ECO:0000313" key="10">
    <source>
        <dbReference type="EMBL" id="APC96674.1"/>
    </source>
</evidence>
<keyword evidence="2" id="KW-0813">Transport</keyword>
<feature type="transmembrane region" description="Helical" evidence="8">
    <location>
        <begin position="47"/>
        <end position="70"/>
    </location>
</feature>
<feature type="transmembrane region" description="Helical" evidence="8">
    <location>
        <begin position="379"/>
        <end position="399"/>
    </location>
</feature>
<dbReference type="InterPro" id="IPR020846">
    <property type="entry name" value="MFS_dom"/>
</dbReference>
<dbReference type="Gene3D" id="1.20.1250.20">
    <property type="entry name" value="MFS general substrate transporter like domains"/>
    <property type="match status" value="2"/>
</dbReference>
<evidence type="ECO:0000256" key="7">
    <source>
        <dbReference type="ARBA" id="ARBA00023136"/>
    </source>
</evidence>
<dbReference type="AlphaFoldDB" id="A0A1J0KSK6"/>
<evidence type="ECO:0000259" key="9">
    <source>
        <dbReference type="PROSITE" id="PS50850"/>
    </source>
</evidence>
<protein>
    <submittedName>
        <fullName evidence="10">Sugar (And other) transporter family protein</fullName>
    </submittedName>
</protein>
<evidence type="ECO:0000256" key="8">
    <source>
        <dbReference type="SAM" id="Phobius"/>
    </source>
</evidence>
<gene>
    <name evidence="10" type="ORF">KX01_869</name>
</gene>
<dbReference type="GO" id="GO:0015293">
    <property type="term" value="F:symporter activity"/>
    <property type="evidence" value="ECO:0007669"/>
    <property type="project" value="UniProtKB-KW"/>
</dbReference>
<dbReference type="STRING" id="1542390.KX01_869"/>
<dbReference type="GO" id="GO:0005886">
    <property type="term" value="C:plasma membrane"/>
    <property type="evidence" value="ECO:0007669"/>
    <property type="project" value="UniProtKB-SubCell"/>
</dbReference>
<accession>A0A1J0KSK6</accession>
<dbReference type="PROSITE" id="PS50850">
    <property type="entry name" value="MFS"/>
    <property type="match status" value="1"/>
</dbReference>
<keyword evidence="11" id="KW-1185">Reference proteome</keyword>
<dbReference type="RefSeq" id="WP_071663808.1">
    <property type="nucleotide sequence ID" value="NZ_CP009654.1"/>
</dbReference>
<evidence type="ECO:0000256" key="6">
    <source>
        <dbReference type="ARBA" id="ARBA00022989"/>
    </source>
</evidence>
<feature type="transmembrane region" description="Helical" evidence="8">
    <location>
        <begin position="141"/>
        <end position="165"/>
    </location>
</feature>
<dbReference type="Pfam" id="PF07690">
    <property type="entry name" value="MFS_1"/>
    <property type="match status" value="1"/>
</dbReference>
<dbReference type="PANTHER" id="PTHR43528:SF1">
    <property type="entry name" value="ALPHA-KETOGLUTARATE PERMEASE"/>
    <property type="match status" value="1"/>
</dbReference>
<evidence type="ECO:0000256" key="1">
    <source>
        <dbReference type="ARBA" id="ARBA00004651"/>
    </source>
</evidence>
<dbReference type="EMBL" id="CP009654">
    <property type="protein sequence ID" value="APC96674.1"/>
    <property type="molecule type" value="Genomic_DNA"/>
</dbReference>
<organism evidence="10 11">
    <name type="scientific">Francisella frigiditurris</name>
    <dbReference type="NCBI Taxonomy" id="1542390"/>
    <lineage>
        <taxon>Bacteria</taxon>
        <taxon>Pseudomonadati</taxon>
        <taxon>Pseudomonadota</taxon>
        <taxon>Gammaproteobacteria</taxon>
        <taxon>Thiotrichales</taxon>
        <taxon>Francisellaceae</taxon>
        <taxon>Francisella</taxon>
    </lineage>
</organism>
<dbReference type="KEGG" id="frc:KX01_869"/>